<dbReference type="InParanoid" id="A0A0Q3KR48"/>
<evidence type="ECO:0000313" key="2">
    <source>
        <dbReference type="EnsemblPlants" id="KQJ82501"/>
    </source>
</evidence>
<gene>
    <name evidence="1" type="ORF">BRADI_5g09281v3</name>
</gene>
<dbReference type="Gene3D" id="1.25.40.10">
    <property type="entry name" value="Tetratricopeptide repeat domain"/>
    <property type="match status" value="1"/>
</dbReference>
<evidence type="ECO:0000313" key="3">
    <source>
        <dbReference type="Proteomes" id="UP000008810"/>
    </source>
</evidence>
<dbReference type="InterPro" id="IPR011990">
    <property type="entry name" value="TPR-like_helical_dom_sf"/>
</dbReference>
<protein>
    <submittedName>
        <fullName evidence="1 2">Uncharacterized protein</fullName>
    </submittedName>
</protein>
<dbReference type="EMBL" id="CM000884">
    <property type="protein sequence ID" value="KQJ82501.1"/>
    <property type="molecule type" value="Genomic_DNA"/>
</dbReference>
<organism evidence="1">
    <name type="scientific">Brachypodium distachyon</name>
    <name type="common">Purple false brome</name>
    <name type="synonym">Trachynia distachya</name>
    <dbReference type="NCBI Taxonomy" id="15368"/>
    <lineage>
        <taxon>Eukaryota</taxon>
        <taxon>Viridiplantae</taxon>
        <taxon>Streptophyta</taxon>
        <taxon>Embryophyta</taxon>
        <taxon>Tracheophyta</taxon>
        <taxon>Spermatophyta</taxon>
        <taxon>Magnoliopsida</taxon>
        <taxon>Liliopsida</taxon>
        <taxon>Poales</taxon>
        <taxon>Poaceae</taxon>
        <taxon>BOP clade</taxon>
        <taxon>Pooideae</taxon>
        <taxon>Stipodae</taxon>
        <taxon>Brachypodieae</taxon>
        <taxon>Brachypodium</taxon>
    </lineage>
</organism>
<keyword evidence="3" id="KW-1185">Reference proteome</keyword>
<sequence length="75" mass="8301">MGRSIQGIGSDPFEGCEPSVVTYSLVVSFLCKDSKIDGQMCVFGMASEEGCHFDNTIYMCFSMHSAMLIEYQKLV</sequence>
<reference evidence="1" key="2">
    <citation type="submission" date="2017-06" db="EMBL/GenBank/DDBJ databases">
        <title>WGS assembly of Brachypodium distachyon.</title>
        <authorList>
            <consortium name="The International Brachypodium Initiative"/>
            <person name="Lucas S."/>
            <person name="Harmon-Smith M."/>
            <person name="Lail K."/>
            <person name="Tice H."/>
            <person name="Grimwood J."/>
            <person name="Bruce D."/>
            <person name="Barry K."/>
            <person name="Shu S."/>
            <person name="Lindquist E."/>
            <person name="Wang M."/>
            <person name="Pitluck S."/>
            <person name="Vogel J.P."/>
            <person name="Garvin D.F."/>
            <person name="Mockler T.C."/>
            <person name="Schmutz J."/>
            <person name="Rokhsar D."/>
            <person name="Bevan M.W."/>
        </authorList>
    </citation>
    <scope>NUCLEOTIDE SEQUENCE</scope>
    <source>
        <strain evidence="1">Bd21</strain>
    </source>
</reference>
<evidence type="ECO:0000313" key="1">
    <source>
        <dbReference type="EMBL" id="KQJ82501.1"/>
    </source>
</evidence>
<name>A0A0Q3KR48_BRADI</name>
<dbReference type="AlphaFoldDB" id="A0A0Q3KR48"/>
<reference evidence="2" key="3">
    <citation type="submission" date="2018-08" db="UniProtKB">
        <authorList>
            <consortium name="EnsemblPlants"/>
        </authorList>
    </citation>
    <scope>IDENTIFICATION</scope>
    <source>
        <strain evidence="2">cv. Bd21</strain>
    </source>
</reference>
<reference evidence="1 2" key="1">
    <citation type="journal article" date="2010" name="Nature">
        <title>Genome sequencing and analysis of the model grass Brachypodium distachyon.</title>
        <authorList>
            <consortium name="International Brachypodium Initiative"/>
        </authorList>
    </citation>
    <scope>NUCLEOTIDE SEQUENCE [LARGE SCALE GENOMIC DNA]</scope>
    <source>
        <strain evidence="1 2">Bd21</strain>
    </source>
</reference>
<dbReference type="Proteomes" id="UP000008810">
    <property type="component" value="Chromosome 5"/>
</dbReference>
<dbReference type="EnsemblPlants" id="KQJ82501">
    <property type="protein sequence ID" value="KQJ82501"/>
    <property type="gene ID" value="BRADI_5g09281v3"/>
</dbReference>
<dbReference type="Gramene" id="KQJ82501">
    <property type="protein sequence ID" value="KQJ82501"/>
    <property type="gene ID" value="BRADI_5g09281v3"/>
</dbReference>
<accession>A0A0Q3KR48</accession>
<proteinExistence type="predicted"/>
<dbReference type="OrthoDB" id="185373at2759"/>